<dbReference type="InterPro" id="IPR046357">
    <property type="entry name" value="PPIase_dom_sf"/>
</dbReference>
<evidence type="ECO:0000256" key="3">
    <source>
        <dbReference type="ARBA" id="ARBA00006577"/>
    </source>
</evidence>
<evidence type="ECO:0000256" key="5">
    <source>
        <dbReference type="ARBA" id="ARBA00023110"/>
    </source>
</evidence>
<comment type="function">
    <text evidence="8">Also involved in hydrogenase metallocenter assembly, probably by participating in the nickel insertion step. This function in hydrogenase biosynthesis requires chaperone activity and the presence of the metal-binding domain, but not PPIase activity.</text>
</comment>
<dbReference type="OrthoDB" id="9808891at2"/>
<dbReference type="Pfam" id="PF00254">
    <property type="entry name" value="FKBP_C"/>
    <property type="match status" value="1"/>
</dbReference>
<dbReference type="KEGG" id="tmb:Thimo_1077"/>
<comment type="subcellular location">
    <subcellularLocation>
        <location evidence="2">Cytoplasm</location>
    </subcellularLocation>
</comment>
<gene>
    <name evidence="12" type="ORF">Thimo_1077</name>
</gene>
<evidence type="ECO:0000256" key="8">
    <source>
        <dbReference type="ARBA" id="ARBA00037071"/>
    </source>
</evidence>
<dbReference type="Gene3D" id="3.10.50.40">
    <property type="match status" value="1"/>
</dbReference>
<evidence type="ECO:0000259" key="11">
    <source>
        <dbReference type="PROSITE" id="PS50059"/>
    </source>
</evidence>
<evidence type="ECO:0000256" key="4">
    <source>
        <dbReference type="ARBA" id="ARBA00022490"/>
    </source>
</evidence>
<protein>
    <recommendedName>
        <fullName evidence="10">Peptidyl-prolyl cis-trans isomerase</fullName>
        <ecNumber evidence="10">5.2.1.8</ecNumber>
    </recommendedName>
</protein>
<reference evidence="12 13" key="1">
    <citation type="submission" date="2011-09" db="EMBL/GenBank/DDBJ databases">
        <title>Complete sequence of chromosome of Thioflavicoccus mobilis 8321.</title>
        <authorList>
            <consortium name="US DOE Joint Genome Institute"/>
            <person name="Lucas S."/>
            <person name="Han J."/>
            <person name="Lapidus A."/>
            <person name="Cheng J.-F."/>
            <person name="Goodwin L."/>
            <person name="Pitluck S."/>
            <person name="Peters L."/>
            <person name="Ovchinnikova G."/>
            <person name="Lu M."/>
            <person name="Detter J.C."/>
            <person name="Han C."/>
            <person name="Tapia R."/>
            <person name="Land M."/>
            <person name="Hauser L."/>
            <person name="Kyrpides N."/>
            <person name="Ivanova N."/>
            <person name="Pagani I."/>
            <person name="Vogl K."/>
            <person name="Liu Z."/>
            <person name="Imhoff J."/>
            <person name="Thiel V."/>
            <person name="Frigaard N.-U."/>
            <person name="Bryant D."/>
            <person name="Woyke T."/>
        </authorList>
    </citation>
    <scope>NUCLEOTIDE SEQUENCE [LARGE SCALE GENOMIC DNA]</scope>
    <source>
        <strain evidence="12 13">8321</strain>
    </source>
</reference>
<dbReference type="InterPro" id="IPR001179">
    <property type="entry name" value="PPIase_FKBP_dom"/>
</dbReference>
<dbReference type="GO" id="GO:0003755">
    <property type="term" value="F:peptidyl-prolyl cis-trans isomerase activity"/>
    <property type="evidence" value="ECO:0007669"/>
    <property type="project" value="UniProtKB-UniRule"/>
</dbReference>
<proteinExistence type="inferred from homology"/>
<feature type="domain" description="PPIase FKBP-type" evidence="11">
    <location>
        <begin position="7"/>
        <end position="95"/>
    </location>
</feature>
<organism evidence="12 13">
    <name type="scientific">Thioflavicoccus mobilis 8321</name>
    <dbReference type="NCBI Taxonomy" id="765912"/>
    <lineage>
        <taxon>Bacteria</taxon>
        <taxon>Pseudomonadati</taxon>
        <taxon>Pseudomonadota</taxon>
        <taxon>Gammaproteobacteria</taxon>
        <taxon>Chromatiales</taxon>
        <taxon>Chromatiaceae</taxon>
        <taxon>Thioflavicoccus</taxon>
    </lineage>
</organism>
<dbReference type="SUPFAM" id="SSF54534">
    <property type="entry name" value="FKBP-like"/>
    <property type="match status" value="1"/>
</dbReference>
<keyword evidence="13" id="KW-1185">Reference proteome</keyword>
<evidence type="ECO:0000313" key="13">
    <source>
        <dbReference type="Proteomes" id="UP000010816"/>
    </source>
</evidence>
<evidence type="ECO:0000256" key="10">
    <source>
        <dbReference type="RuleBase" id="RU003915"/>
    </source>
</evidence>
<dbReference type="RefSeq" id="WP_015280026.1">
    <property type="nucleotide sequence ID" value="NC_019940.1"/>
</dbReference>
<evidence type="ECO:0000256" key="6">
    <source>
        <dbReference type="ARBA" id="ARBA00023186"/>
    </source>
</evidence>
<dbReference type="EC" id="5.2.1.8" evidence="10"/>
<dbReference type="eggNOG" id="COG1047">
    <property type="taxonomic scope" value="Bacteria"/>
</dbReference>
<dbReference type="Proteomes" id="UP000010816">
    <property type="component" value="Chromosome"/>
</dbReference>
<evidence type="ECO:0000256" key="1">
    <source>
        <dbReference type="ARBA" id="ARBA00000971"/>
    </source>
</evidence>
<keyword evidence="6" id="KW-0143">Chaperone</keyword>
<accession>L0GV65</accession>
<name>L0GV65_9GAMM</name>
<dbReference type="GO" id="GO:0005737">
    <property type="term" value="C:cytoplasm"/>
    <property type="evidence" value="ECO:0007669"/>
    <property type="project" value="UniProtKB-SubCell"/>
</dbReference>
<keyword evidence="5 9" id="KW-0697">Rotamase</keyword>
<evidence type="ECO:0000313" key="12">
    <source>
        <dbReference type="EMBL" id="AGA89881.1"/>
    </source>
</evidence>
<keyword evidence="4" id="KW-0963">Cytoplasm</keyword>
<evidence type="ECO:0000256" key="2">
    <source>
        <dbReference type="ARBA" id="ARBA00004496"/>
    </source>
</evidence>
<dbReference type="STRING" id="765912.Thimo_1077"/>
<dbReference type="PANTHER" id="PTHR47861">
    <property type="entry name" value="FKBP-TYPE PEPTIDYL-PROLYL CIS-TRANS ISOMERASE SLYD"/>
    <property type="match status" value="1"/>
</dbReference>
<dbReference type="AlphaFoldDB" id="L0GV65"/>
<dbReference type="PANTHER" id="PTHR47861:SF3">
    <property type="entry name" value="FKBP-TYPE PEPTIDYL-PROLYL CIS-TRANS ISOMERASE SLYD"/>
    <property type="match status" value="1"/>
</dbReference>
<comment type="catalytic activity">
    <reaction evidence="1 9 10">
        <text>[protein]-peptidylproline (omega=180) = [protein]-peptidylproline (omega=0)</text>
        <dbReference type="Rhea" id="RHEA:16237"/>
        <dbReference type="Rhea" id="RHEA-COMP:10747"/>
        <dbReference type="Rhea" id="RHEA-COMP:10748"/>
        <dbReference type="ChEBI" id="CHEBI:83833"/>
        <dbReference type="ChEBI" id="CHEBI:83834"/>
        <dbReference type="EC" id="5.2.1.8"/>
    </reaction>
</comment>
<dbReference type="GO" id="GO:0042026">
    <property type="term" value="P:protein refolding"/>
    <property type="evidence" value="ECO:0007669"/>
    <property type="project" value="UniProtKB-ARBA"/>
</dbReference>
<dbReference type="PROSITE" id="PS50059">
    <property type="entry name" value="FKBP_PPIASE"/>
    <property type="match status" value="1"/>
</dbReference>
<keyword evidence="7 9" id="KW-0413">Isomerase</keyword>
<evidence type="ECO:0000256" key="7">
    <source>
        <dbReference type="ARBA" id="ARBA00023235"/>
    </source>
</evidence>
<comment type="similarity">
    <text evidence="3 10">Belongs to the FKBP-type PPIase family.</text>
</comment>
<evidence type="ECO:0000256" key="9">
    <source>
        <dbReference type="PROSITE-ProRule" id="PRU00277"/>
    </source>
</evidence>
<dbReference type="EMBL" id="CP003051">
    <property type="protein sequence ID" value="AGA89881.1"/>
    <property type="molecule type" value="Genomic_DNA"/>
</dbReference>
<sequence>MASAQTGDTVKVHYTGTLDDGTVFDSSRGQGPIEFTLGAGDVIPGFDQAVVGMNAGESKTVVIPAGEAYGPRNDEMLQQIPRSAIPAEIELAEGMILHAEAPDGNQLSFTVAEIADDQVLIDGNHPLAGQDLTFALELVEIA</sequence>
<dbReference type="PATRIC" id="fig|765912.4.peg.1041"/>
<dbReference type="HOGENOM" id="CLU_098197_2_1_6"/>